<dbReference type="Proteomes" id="UP000727056">
    <property type="component" value="Unassembled WGS sequence"/>
</dbReference>
<reference evidence="3 4" key="1">
    <citation type="submission" date="2020-03" db="EMBL/GenBank/DDBJ databases">
        <title>Draft genome of Streptomyces sp. ventii, isolated from the Axial Seamount in the Pacific Ocean, and resequencing of the two type strains Streptomyces lonarensis strain NCL 716 and Streptomyces bohaiensis strain 11A07.</title>
        <authorList>
            <person name="Loughran R.M."/>
            <person name="Pfannmuller K.M."/>
            <person name="Wasson B.J."/>
            <person name="Deadmond M.C."/>
            <person name="Paddock B.E."/>
            <person name="Koyack M.J."/>
            <person name="Gallegos D.A."/>
            <person name="Mitchell E.A."/>
            <person name="Ushijima B."/>
            <person name="Saw J.H."/>
            <person name="Mcphail K.L."/>
            <person name="Videau P."/>
        </authorList>
    </citation>
    <scope>NUCLEOTIDE SEQUENCE [LARGE SCALE GENOMIC DNA]</scope>
    <source>
        <strain evidence="3 4">11A07</strain>
    </source>
</reference>
<evidence type="ECO:0000313" key="4">
    <source>
        <dbReference type="Proteomes" id="UP000727056"/>
    </source>
</evidence>
<protein>
    <submittedName>
        <fullName evidence="3">Uncharacterized protein</fullName>
    </submittedName>
</protein>
<evidence type="ECO:0000256" key="1">
    <source>
        <dbReference type="SAM" id="MobiDB-lite"/>
    </source>
</evidence>
<evidence type="ECO:0000256" key="2">
    <source>
        <dbReference type="SAM" id="SignalP"/>
    </source>
</evidence>
<accession>A0ABX1CEV2</accession>
<evidence type="ECO:0000313" key="3">
    <source>
        <dbReference type="EMBL" id="NJQ16683.1"/>
    </source>
</evidence>
<feature type="region of interest" description="Disordered" evidence="1">
    <location>
        <begin position="32"/>
        <end position="85"/>
    </location>
</feature>
<name>A0ABX1CEV2_9ACTN</name>
<sequence length="183" mass="18285">MHESTSRSAELRTTAVASAVALALALPLAFATSGTQPGAPSRAAPPTATDVEPDTGPDTGESTRGEGHGAAGTAETDCGPAISAPEGVEARTCLVTEGADTWARVYYRNGSGEPLRGGLTVHDPAGGTVEVRCEVPATAARGVCETPRVPTVDDSAVSFYSATAELAAPGAEGDPLRAAAPRS</sequence>
<organism evidence="3 4">
    <name type="scientific">Streptomyces bohaiensis</name>
    <dbReference type="NCBI Taxonomy" id="1431344"/>
    <lineage>
        <taxon>Bacteria</taxon>
        <taxon>Bacillati</taxon>
        <taxon>Actinomycetota</taxon>
        <taxon>Actinomycetes</taxon>
        <taxon>Kitasatosporales</taxon>
        <taxon>Streptomycetaceae</taxon>
        <taxon>Streptomyces</taxon>
    </lineage>
</organism>
<dbReference type="RefSeq" id="WP_168089399.1">
    <property type="nucleotide sequence ID" value="NZ_BHZH01000269.1"/>
</dbReference>
<keyword evidence="4" id="KW-1185">Reference proteome</keyword>
<dbReference type="EMBL" id="JAAVJC010000181">
    <property type="protein sequence ID" value="NJQ16683.1"/>
    <property type="molecule type" value="Genomic_DNA"/>
</dbReference>
<feature type="signal peptide" evidence="2">
    <location>
        <begin position="1"/>
        <end position="31"/>
    </location>
</feature>
<keyword evidence="2" id="KW-0732">Signal</keyword>
<feature type="chain" id="PRO_5046639348" evidence="2">
    <location>
        <begin position="32"/>
        <end position="183"/>
    </location>
</feature>
<proteinExistence type="predicted"/>
<comment type="caution">
    <text evidence="3">The sequence shown here is derived from an EMBL/GenBank/DDBJ whole genome shotgun (WGS) entry which is preliminary data.</text>
</comment>
<gene>
    <name evidence="3" type="ORF">HCN52_17530</name>
</gene>